<evidence type="ECO:0000256" key="1">
    <source>
        <dbReference type="ARBA" id="ARBA00004448"/>
    </source>
</evidence>
<evidence type="ECO:0000256" key="10">
    <source>
        <dbReference type="PROSITE-ProRule" id="PRU00282"/>
    </source>
</evidence>
<dbReference type="Gene3D" id="1.50.40.10">
    <property type="entry name" value="Mitochondrial carrier domain"/>
    <property type="match status" value="1"/>
</dbReference>
<dbReference type="InterPro" id="IPR018108">
    <property type="entry name" value="MCP_transmembrane"/>
</dbReference>
<dbReference type="GO" id="GO:0005315">
    <property type="term" value="F:phosphate transmembrane transporter activity"/>
    <property type="evidence" value="ECO:0007669"/>
    <property type="project" value="InterPro"/>
</dbReference>
<keyword evidence="8" id="KW-0496">Mitochondrion</keyword>
<dbReference type="AlphaFoldDB" id="A0A0A9XEI1"/>
<dbReference type="InterPro" id="IPR044677">
    <property type="entry name" value="SLC25A3/Pic2/Mir1-like"/>
</dbReference>
<evidence type="ECO:0000256" key="3">
    <source>
        <dbReference type="ARBA" id="ARBA00022448"/>
    </source>
</evidence>
<keyword evidence="6" id="KW-0999">Mitochondrion inner membrane</keyword>
<comment type="subcellular location">
    <subcellularLocation>
        <location evidence="1">Mitochondrion inner membrane</location>
        <topology evidence="1">Multi-pass membrane protein</topology>
    </subcellularLocation>
</comment>
<evidence type="ECO:0000256" key="8">
    <source>
        <dbReference type="ARBA" id="ARBA00023128"/>
    </source>
</evidence>
<evidence type="ECO:0000256" key="5">
    <source>
        <dbReference type="ARBA" id="ARBA00022737"/>
    </source>
</evidence>
<keyword evidence="4 10" id="KW-0812">Transmembrane</keyword>
<keyword evidence="3 11" id="KW-0813">Transport</keyword>
<protein>
    <submittedName>
        <fullName evidence="12">Phosphate carrier protein, mitochondrial</fullName>
    </submittedName>
</protein>
<accession>A0A0A9XEI1</accession>
<evidence type="ECO:0000256" key="6">
    <source>
        <dbReference type="ARBA" id="ARBA00022792"/>
    </source>
</evidence>
<dbReference type="EMBL" id="GBHO01028099">
    <property type="protein sequence ID" value="JAG15505.1"/>
    <property type="molecule type" value="Transcribed_RNA"/>
</dbReference>
<dbReference type="PANTHER" id="PTHR45671:SF10">
    <property type="entry name" value="SOLUTE CARRIER FAMILY 25 MEMBER 3"/>
    <property type="match status" value="1"/>
</dbReference>
<evidence type="ECO:0000313" key="12">
    <source>
        <dbReference type="EMBL" id="JAG15505.1"/>
    </source>
</evidence>
<evidence type="ECO:0000256" key="11">
    <source>
        <dbReference type="RuleBase" id="RU000488"/>
    </source>
</evidence>
<gene>
    <name evidence="12" type="primary">F01G4.6_3</name>
    <name evidence="12" type="ORF">CM83_16923</name>
</gene>
<dbReference type="Pfam" id="PF00153">
    <property type="entry name" value="Mito_carr"/>
    <property type="match status" value="1"/>
</dbReference>
<keyword evidence="5" id="KW-0677">Repeat</keyword>
<sequence>MTTMNSVLNYIVPLDKGATSKTWDARLSGTIPHDLSYYGKCMLGGVISCGTTHTLVTPLDVVKCNMQVDPTRYAGGKGNAFSRIAAKEGAMSLIKGWFPTAVGYSAQGLFKFGLYEYFKD</sequence>
<dbReference type="PANTHER" id="PTHR45671">
    <property type="entry name" value="SOLUTE CARRIER FAMILY 25 (MITOCHONDRIAL CARRIER PHOSPHATE CARRIER), MEMBER 3, LIKE-RELATED-RELATED"/>
    <property type="match status" value="1"/>
</dbReference>
<name>A0A0A9XEI1_LYGHE</name>
<dbReference type="GO" id="GO:1990547">
    <property type="term" value="P:mitochondrial phosphate ion transmembrane transport"/>
    <property type="evidence" value="ECO:0007669"/>
    <property type="project" value="InterPro"/>
</dbReference>
<dbReference type="PROSITE" id="PS50920">
    <property type="entry name" value="SOLCAR"/>
    <property type="match status" value="1"/>
</dbReference>
<evidence type="ECO:0000256" key="7">
    <source>
        <dbReference type="ARBA" id="ARBA00022989"/>
    </source>
</evidence>
<proteinExistence type="inferred from homology"/>
<feature type="repeat" description="Solcar" evidence="10">
    <location>
        <begin position="36"/>
        <end position="120"/>
    </location>
</feature>
<organism evidence="12">
    <name type="scientific">Lygus hesperus</name>
    <name type="common">Western plant bug</name>
    <dbReference type="NCBI Taxonomy" id="30085"/>
    <lineage>
        <taxon>Eukaryota</taxon>
        <taxon>Metazoa</taxon>
        <taxon>Ecdysozoa</taxon>
        <taxon>Arthropoda</taxon>
        <taxon>Hexapoda</taxon>
        <taxon>Insecta</taxon>
        <taxon>Pterygota</taxon>
        <taxon>Neoptera</taxon>
        <taxon>Paraneoptera</taxon>
        <taxon>Hemiptera</taxon>
        <taxon>Heteroptera</taxon>
        <taxon>Panheteroptera</taxon>
        <taxon>Cimicomorpha</taxon>
        <taxon>Miridae</taxon>
        <taxon>Mirini</taxon>
        <taxon>Lygus</taxon>
    </lineage>
</organism>
<comment type="similarity">
    <text evidence="2 11">Belongs to the mitochondrial carrier (TC 2.A.29) family.</text>
</comment>
<reference evidence="12" key="1">
    <citation type="journal article" date="2014" name="PLoS ONE">
        <title>Transcriptome-Based Identification of ABC Transporters in the Western Tarnished Plant Bug Lygus hesperus.</title>
        <authorList>
            <person name="Hull J.J."/>
            <person name="Chaney K."/>
            <person name="Geib S.M."/>
            <person name="Fabrick J.A."/>
            <person name="Brent C.S."/>
            <person name="Walsh D."/>
            <person name="Lavine L.C."/>
        </authorList>
    </citation>
    <scope>NUCLEOTIDE SEQUENCE</scope>
</reference>
<dbReference type="GO" id="GO:0005743">
    <property type="term" value="C:mitochondrial inner membrane"/>
    <property type="evidence" value="ECO:0007669"/>
    <property type="project" value="UniProtKB-SubCell"/>
</dbReference>
<keyword evidence="9 10" id="KW-0472">Membrane</keyword>
<dbReference type="SUPFAM" id="SSF103506">
    <property type="entry name" value="Mitochondrial carrier"/>
    <property type="match status" value="1"/>
</dbReference>
<keyword evidence="7" id="KW-1133">Transmembrane helix</keyword>
<evidence type="ECO:0000256" key="2">
    <source>
        <dbReference type="ARBA" id="ARBA00006375"/>
    </source>
</evidence>
<reference evidence="12" key="2">
    <citation type="submission" date="2014-07" db="EMBL/GenBank/DDBJ databases">
        <authorList>
            <person name="Hull J."/>
        </authorList>
    </citation>
    <scope>NUCLEOTIDE SEQUENCE</scope>
</reference>
<dbReference type="InterPro" id="IPR023395">
    <property type="entry name" value="MCP_dom_sf"/>
</dbReference>
<evidence type="ECO:0000256" key="9">
    <source>
        <dbReference type="ARBA" id="ARBA00023136"/>
    </source>
</evidence>
<evidence type="ECO:0000256" key="4">
    <source>
        <dbReference type="ARBA" id="ARBA00022692"/>
    </source>
</evidence>